<dbReference type="Proteomes" id="UP001194632">
    <property type="component" value="Unassembled WGS sequence"/>
</dbReference>
<reference evidence="2" key="1">
    <citation type="submission" date="2020-11" db="EMBL/GenBank/DDBJ databases">
        <title>Antibiotic susceptibility profiles of Pediococcus pentosaceus from various origins and their implications for the safety assessment of strains with food-technology applications.</title>
        <authorList>
            <person name="Shani N."/>
            <person name="Oberhaensli S."/>
            <person name="Arias E."/>
        </authorList>
    </citation>
    <scope>NUCLEOTIDE SEQUENCE</scope>
    <source>
        <strain evidence="2">FAM 24207</strain>
    </source>
</reference>
<feature type="transmembrane region" description="Helical" evidence="1">
    <location>
        <begin position="6"/>
        <end position="27"/>
    </location>
</feature>
<gene>
    <name evidence="2" type="ORF">ITQ90_06895</name>
</gene>
<sequence length="170" mass="19711">MSLENWTYIFSFVGGAYAFLSISVSWYQSRIHLTVNATEYSLTSSGWAYARFQIINRSRLPINISSIALLKFKDVKSYELKCLNHESYITTLKRTITIGSTETFDYPLMSSKFPFHIEGRNSCEVLLVFPPDTNSHFEENKYLCCHTDRGKKSFLINEENKSKMPIDKFL</sequence>
<proteinExistence type="predicted"/>
<keyword evidence="1" id="KW-1133">Transmembrane helix</keyword>
<dbReference type="RefSeq" id="WP_195749774.1">
    <property type="nucleotide sequence ID" value="NZ_CP197205.1"/>
</dbReference>
<evidence type="ECO:0000313" key="3">
    <source>
        <dbReference type="Proteomes" id="UP001194632"/>
    </source>
</evidence>
<evidence type="ECO:0000256" key="1">
    <source>
        <dbReference type="SAM" id="Phobius"/>
    </source>
</evidence>
<dbReference type="AlphaFoldDB" id="A0AB73HG28"/>
<keyword evidence="1" id="KW-0812">Transmembrane</keyword>
<keyword evidence="1" id="KW-0472">Membrane</keyword>
<organism evidence="2 3">
    <name type="scientific">Pediococcus pentosaceus</name>
    <dbReference type="NCBI Taxonomy" id="1255"/>
    <lineage>
        <taxon>Bacteria</taxon>
        <taxon>Bacillati</taxon>
        <taxon>Bacillota</taxon>
        <taxon>Bacilli</taxon>
        <taxon>Lactobacillales</taxon>
        <taxon>Lactobacillaceae</taxon>
        <taxon>Pediococcus</taxon>
    </lineage>
</organism>
<accession>A0AB73HG28</accession>
<evidence type="ECO:0000313" key="2">
    <source>
        <dbReference type="EMBL" id="MBF7115209.1"/>
    </source>
</evidence>
<dbReference type="EMBL" id="JADOFP010000005">
    <property type="protein sequence ID" value="MBF7115209.1"/>
    <property type="molecule type" value="Genomic_DNA"/>
</dbReference>
<comment type="caution">
    <text evidence="2">The sequence shown here is derived from an EMBL/GenBank/DDBJ whole genome shotgun (WGS) entry which is preliminary data.</text>
</comment>
<protein>
    <submittedName>
        <fullName evidence="2">Uncharacterized protein</fullName>
    </submittedName>
</protein>
<name>A0AB73HG28_PEDPE</name>